<evidence type="ECO:0000259" key="2">
    <source>
        <dbReference type="PROSITE" id="PS50013"/>
    </source>
</evidence>
<sequence>MAPYEALYGRKCRTPLHLDEVGERAGLEPDVLEQTAEAIRKIRERMKAAQSRRKSYADNRRIDLSFEIGDHVFLRIAPMKGVMHFGKKGKLSPRYIEPYEILERIGTLAYHLALPPQLSAVHSVFHVSALRKYIPNPSHVLSHEPIQLAPDLSYEERPERILLREVRKLRNRSIPMVKIQWSNQSEREATWETEADMLNLYL</sequence>
<protein>
    <recommendedName>
        <fullName evidence="2">Chromo domain-containing protein</fullName>
    </recommendedName>
</protein>
<reference evidence="3 4" key="1">
    <citation type="journal article" date="2015" name="Proc. Natl. Acad. Sci. U.S.A.">
        <title>The resurrection genome of Boea hygrometrica: A blueprint for survival of dehydration.</title>
        <authorList>
            <person name="Xiao L."/>
            <person name="Yang G."/>
            <person name="Zhang L."/>
            <person name="Yang X."/>
            <person name="Zhao S."/>
            <person name="Ji Z."/>
            <person name="Zhou Q."/>
            <person name="Hu M."/>
            <person name="Wang Y."/>
            <person name="Chen M."/>
            <person name="Xu Y."/>
            <person name="Jin H."/>
            <person name="Xiao X."/>
            <person name="Hu G."/>
            <person name="Bao F."/>
            <person name="Hu Y."/>
            <person name="Wan P."/>
            <person name="Li L."/>
            <person name="Deng X."/>
            <person name="Kuang T."/>
            <person name="Xiang C."/>
            <person name="Zhu J.K."/>
            <person name="Oliver M.J."/>
            <person name="He Y."/>
        </authorList>
    </citation>
    <scope>NUCLEOTIDE SEQUENCE [LARGE SCALE GENOMIC DNA]</scope>
    <source>
        <strain evidence="4">cv. XS01</strain>
    </source>
</reference>
<organism evidence="3 4">
    <name type="scientific">Dorcoceras hygrometricum</name>
    <dbReference type="NCBI Taxonomy" id="472368"/>
    <lineage>
        <taxon>Eukaryota</taxon>
        <taxon>Viridiplantae</taxon>
        <taxon>Streptophyta</taxon>
        <taxon>Embryophyta</taxon>
        <taxon>Tracheophyta</taxon>
        <taxon>Spermatophyta</taxon>
        <taxon>Magnoliopsida</taxon>
        <taxon>eudicotyledons</taxon>
        <taxon>Gunneridae</taxon>
        <taxon>Pentapetalae</taxon>
        <taxon>asterids</taxon>
        <taxon>lamiids</taxon>
        <taxon>Lamiales</taxon>
        <taxon>Gesneriaceae</taxon>
        <taxon>Didymocarpoideae</taxon>
        <taxon>Trichosporeae</taxon>
        <taxon>Loxocarpinae</taxon>
        <taxon>Dorcoceras</taxon>
    </lineage>
</organism>
<dbReference type="InterPro" id="IPR000953">
    <property type="entry name" value="Chromo/chromo_shadow_dom"/>
</dbReference>
<dbReference type="OrthoDB" id="1909122at2759"/>
<dbReference type="PROSITE" id="PS50013">
    <property type="entry name" value="CHROMO_2"/>
    <property type="match status" value="1"/>
</dbReference>
<dbReference type="InterPro" id="IPR023780">
    <property type="entry name" value="Chromo_domain"/>
</dbReference>
<name>A0A2Z7A462_9LAMI</name>
<dbReference type="AlphaFoldDB" id="A0A2Z7A462"/>
<feature type="coiled-coil region" evidence="1">
    <location>
        <begin position="32"/>
        <end position="59"/>
    </location>
</feature>
<dbReference type="SUPFAM" id="SSF54160">
    <property type="entry name" value="Chromo domain-like"/>
    <property type="match status" value="1"/>
</dbReference>
<dbReference type="PANTHER" id="PTHR46148">
    <property type="entry name" value="CHROMO DOMAIN-CONTAINING PROTEIN"/>
    <property type="match status" value="1"/>
</dbReference>
<dbReference type="Pfam" id="PF00385">
    <property type="entry name" value="Chromo"/>
    <property type="match status" value="1"/>
</dbReference>
<evidence type="ECO:0000313" key="4">
    <source>
        <dbReference type="Proteomes" id="UP000250235"/>
    </source>
</evidence>
<dbReference type="InterPro" id="IPR056924">
    <property type="entry name" value="SH3_Tf2-1"/>
</dbReference>
<accession>A0A2Z7A462</accession>
<dbReference type="Pfam" id="PF24626">
    <property type="entry name" value="SH3_Tf2-1"/>
    <property type="match status" value="1"/>
</dbReference>
<dbReference type="Proteomes" id="UP000250235">
    <property type="component" value="Unassembled WGS sequence"/>
</dbReference>
<evidence type="ECO:0000256" key="1">
    <source>
        <dbReference type="SAM" id="Coils"/>
    </source>
</evidence>
<dbReference type="PANTHER" id="PTHR46148:SF60">
    <property type="entry name" value="CHROMO DOMAIN-CONTAINING PROTEIN"/>
    <property type="match status" value="1"/>
</dbReference>
<proteinExistence type="predicted"/>
<keyword evidence="1" id="KW-0175">Coiled coil</keyword>
<evidence type="ECO:0000313" key="3">
    <source>
        <dbReference type="EMBL" id="KZV16398.1"/>
    </source>
</evidence>
<dbReference type="InterPro" id="IPR016197">
    <property type="entry name" value="Chromo-like_dom_sf"/>
</dbReference>
<keyword evidence="4" id="KW-1185">Reference proteome</keyword>
<gene>
    <name evidence="3" type="ORF">F511_31496</name>
</gene>
<dbReference type="EMBL" id="KV019063">
    <property type="protein sequence ID" value="KZV16398.1"/>
    <property type="molecule type" value="Genomic_DNA"/>
</dbReference>
<feature type="domain" description="Chromo" evidence="2">
    <location>
        <begin position="156"/>
        <end position="202"/>
    </location>
</feature>